<accession>A0A5J6WTB1</accession>
<gene>
    <name evidence="2" type="ORF">FE240_06505</name>
</gene>
<dbReference type="SMART" id="SM00507">
    <property type="entry name" value="HNHc"/>
    <property type="match status" value="1"/>
</dbReference>
<proteinExistence type="predicted"/>
<dbReference type="CDD" id="cd00085">
    <property type="entry name" value="HNHc"/>
    <property type="match status" value="1"/>
</dbReference>
<dbReference type="InterPro" id="IPR003615">
    <property type="entry name" value="HNH_nuc"/>
</dbReference>
<evidence type="ECO:0000313" key="2">
    <source>
        <dbReference type="EMBL" id="QFI54376.1"/>
    </source>
</evidence>
<keyword evidence="2" id="KW-0378">Hydrolase</keyword>
<protein>
    <submittedName>
        <fullName evidence="2">HNH endonuclease</fullName>
    </submittedName>
</protein>
<keyword evidence="2" id="KW-0540">Nuclease</keyword>
<dbReference type="GO" id="GO:0004519">
    <property type="term" value="F:endonuclease activity"/>
    <property type="evidence" value="ECO:0007669"/>
    <property type="project" value="UniProtKB-KW"/>
</dbReference>
<dbReference type="EMBL" id="CP040449">
    <property type="protein sequence ID" value="QFI54376.1"/>
    <property type="molecule type" value="Genomic_DNA"/>
</dbReference>
<dbReference type="Proteomes" id="UP000594034">
    <property type="component" value="Chromosome"/>
</dbReference>
<organism evidence="2 3">
    <name type="scientific">Aeromonas simiae</name>
    <dbReference type="NCBI Taxonomy" id="218936"/>
    <lineage>
        <taxon>Bacteria</taxon>
        <taxon>Pseudomonadati</taxon>
        <taxon>Pseudomonadota</taxon>
        <taxon>Gammaproteobacteria</taxon>
        <taxon>Aeromonadales</taxon>
        <taxon>Aeromonadaceae</taxon>
        <taxon>Aeromonas</taxon>
    </lineage>
</organism>
<evidence type="ECO:0000259" key="1">
    <source>
        <dbReference type="SMART" id="SM00507"/>
    </source>
</evidence>
<dbReference type="AlphaFoldDB" id="A0A5J6WTB1"/>
<sequence>MKLNIDLSALHRAVAPLGKIVTDFSIKSLSGGWIDIGEHLKSGMILGKDIQLDDIDGSEGILHYNGHQVMLYIPDQGTFINQALADGKQKGAKRVHVAECKTIIGMRERGRFNDRYDVINRMDGFFPVFGSEYHSHETINGEAELAVCQNCLALLNHKNFSNLDWGDKAKLVDGFSYANFFETYSSYFKSLPKSTVALQSSSYTPDWPVISSKLRSELNYTCEQCGVNLTKKTKLLHIHHINGNKADNSRKNLRALCADCHKKQPHHGHLYVSNEDTLKINECRREQHKFDVFNYNNIVKYTDSALEGLVLKCQTSALPGPELGIVINDGGEFISIDLCWPRRKVAVLINMTTSHVLRKHGWSVFSAFDALSNFPEFQAKIR</sequence>
<dbReference type="RefSeq" id="WP_193003856.1">
    <property type="nucleotide sequence ID" value="NZ_CP040449.1"/>
</dbReference>
<name>A0A5J6WTB1_9GAMM</name>
<keyword evidence="2" id="KW-0255">Endonuclease</keyword>
<reference evidence="2 3" key="1">
    <citation type="submission" date="2019-05" db="EMBL/GenBank/DDBJ databases">
        <title>OXA-830, a novel chromosomally encoded expanded-spectrum class D beta-lactamase in Aeromonas simiae.</title>
        <authorList>
            <person name="Zhou W."/>
            <person name="Chen Q."/>
        </authorList>
    </citation>
    <scope>NUCLEOTIDE SEQUENCE [LARGE SCALE GENOMIC DNA]</scope>
    <source>
        <strain evidence="2 3">A6</strain>
    </source>
</reference>
<dbReference type="KEGG" id="asim:FE240_06505"/>
<evidence type="ECO:0000313" key="3">
    <source>
        <dbReference type="Proteomes" id="UP000594034"/>
    </source>
</evidence>
<keyword evidence="3" id="KW-1185">Reference proteome</keyword>
<feature type="domain" description="HNH nuclease" evidence="1">
    <location>
        <begin position="213"/>
        <end position="262"/>
    </location>
</feature>